<feature type="transmembrane region" description="Helical" evidence="2">
    <location>
        <begin position="155"/>
        <end position="178"/>
    </location>
</feature>
<evidence type="ECO:0000313" key="6">
    <source>
        <dbReference type="Proteomes" id="UP000002051"/>
    </source>
</evidence>
<feature type="transmembrane region" description="Helical" evidence="2">
    <location>
        <begin position="124"/>
        <end position="143"/>
    </location>
</feature>
<reference evidence="3 6" key="1">
    <citation type="journal article" date="2011" name="Nature">
        <title>The Medicago genome provides insight into the evolution of rhizobial symbioses.</title>
        <authorList>
            <person name="Young N.D."/>
            <person name="Debelle F."/>
            <person name="Oldroyd G.E."/>
            <person name="Geurts R."/>
            <person name="Cannon S.B."/>
            <person name="Udvardi M.K."/>
            <person name="Benedito V.A."/>
            <person name="Mayer K.F."/>
            <person name="Gouzy J."/>
            <person name="Schoof H."/>
            <person name="Van de Peer Y."/>
            <person name="Proost S."/>
            <person name="Cook D.R."/>
            <person name="Meyers B.C."/>
            <person name="Spannagl M."/>
            <person name="Cheung F."/>
            <person name="De Mita S."/>
            <person name="Krishnakumar V."/>
            <person name="Gundlach H."/>
            <person name="Zhou S."/>
            <person name="Mudge J."/>
            <person name="Bharti A.K."/>
            <person name="Murray J.D."/>
            <person name="Naoumkina M.A."/>
            <person name="Rosen B."/>
            <person name="Silverstein K.A."/>
            <person name="Tang H."/>
            <person name="Rombauts S."/>
            <person name="Zhao P.X."/>
            <person name="Zhou P."/>
            <person name="Barbe V."/>
            <person name="Bardou P."/>
            <person name="Bechner M."/>
            <person name="Bellec A."/>
            <person name="Berger A."/>
            <person name="Berges H."/>
            <person name="Bidwell S."/>
            <person name="Bisseling T."/>
            <person name="Choisne N."/>
            <person name="Couloux A."/>
            <person name="Denny R."/>
            <person name="Deshpande S."/>
            <person name="Dai X."/>
            <person name="Doyle J.J."/>
            <person name="Dudez A.M."/>
            <person name="Farmer A.D."/>
            <person name="Fouteau S."/>
            <person name="Franken C."/>
            <person name="Gibelin C."/>
            <person name="Gish J."/>
            <person name="Goldstein S."/>
            <person name="Gonzalez A.J."/>
            <person name="Green P.J."/>
            <person name="Hallab A."/>
            <person name="Hartog M."/>
            <person name="Hua A."/>
            <person name="Humphray S.J."/>
            <person name="Jeong D.H."/>
            <person name="Jing Y."/>
            <person name="Jocker A."/>
            <person name="Kenton S.M."/>
            <person name="Kim D.J."/>
            <person name="Klee K."/>
            <person name="Lai H."/>
            <person name="Lang C."/>
            <person name="Lin S."/>
            <person name="Macmil S.L."/>
            <person name="Magdelenat G."/>
            <person name="Matthews L."/>
            <person name="McCorrison J."/>
            <person name="Monaghan E.L."/>
            <person name="Mun J.H."/>
            <person name="Najar F.Z."/>
            <person name="Nicholson C."/>
            <person name="Noirot C."/>
            <person name="O'Bleness M."/>
            <person name="Paule C.R."/>
            <person name="Poulain J."/>
            <person name="Prion F."/>
            <person name="Qin B."/>
            <person name="Qu C."/>
            <person name="Retzel E.F."/>
            <person name="Riddle C."/>
            <person name="Sallet E."/>
            <person name="Samain S."/>
            <person name="Samson N."/>
            <person name="Sanders I."/>
            <person name="Saurat O."/>
            <person name="Scarpelli C."/>
            <person name="Schiex T."/>
            <person name="Segurens B."/>
            <person name="Severin A.J."/>
            <person name="Sherrier D.J."/>
            <person name="Shi R."/>
            <person name="Sims S."/>
            <person name="Singer S.R."/>
            <person name="Sinharoy S."/>
            <person name="Sterck L."/>
            <person name="Viollet A."/>
            <person name="Wang B.B."/>
            <person name="Wang K."/>
            <person name="Wang M."/>
            <person name="Wang X."/>
            <person name="Warfsmann J."/>
            <person name="Weissenbach J."/>
            <person name="White D.D."/>
            <person name="White J.D."/>
            <person name="Wiley G.B."/>
            <person name="Wincker P."/>
            <person name="Xing Y."/>
            <person name="Yang L."/>
            <person name="Yao Z."/>
            <person name="Ying F."/>
            <person name="Zhai J."/>
            <person name="Zhou L."/>
            <person name="Zuber A."/>
            <person name="Denarie J."/>
            <person name="Dixon R.A."/>
            <person name="May G.D."/>
            <person name="Schwartz D.C."/>
            <person name="Rogers J."/>
            <person name="Quetier F."/>
            <person name="Town C.D."/>
            <person name="Roe B.A."/>
        </authorList>
    </citation>
    <scope>NUCLEOTIDE SEQUENCE [LARGE SCALE GENOMIC DNA]</scope>
    <source>
        <strain evidence="3">A17</strain>
        <strain evidence="5 6">cv. Jemalong A17</strain>
    </source>
</reference>
<evidence type="ECO:0000313" key="7">
    <source>
        <dbReference type="Proteomes" id="UP000265566"/>
    </source>
</evidence>
<sequence>MSNNNQIPVQNPNQEQNENENQDQVQKPDPEQTRHRNAMYWEKMKEIRNLTFWLHVVAGTLVTVEIQAVAQKIVVGLAPAPVAKTVENVASVHLKDFIDPFFIGFEALYAWFMFYAGLSPPSTGNIEVILIMLFNGTSSYYYLFKINEHRASQVFTVWCASAFLVLMFTVAETLYQIWNIVVTAIKRITFWKKVVLQWLKQQTNPLPP</sequence>
<dbReference type="HOGENOM" id="CLU_1236664_0_0_1"/>
<dbReference type="EMBL" id="PSQE01000008">
    <property type="protein sequence ID" value="RHN38719.1"/>
    <property type="molecule type" value="Genomic_DNA"/>
</dbReference>
<evidence type="ECO:0000256" key="1">
    <source>
        <dbReference type="SAM" id="MobiDB-lite"/>
    </source>
</evidence>
<evidence type="ECO:0000313" key="3">
    <source>
        <dbReference type="EMBL" id="KEH17944.1"/>
    </source>
</evidence>
<reference evidence="7" key="4">
    <citation type="journal article" date="2018" name="Nat. Plants">
        <title>Whole-genome landscape of Medicago truncatula symbiotic genes.</title>
        <authorList>
            <person name="Pecrix Y."/>
            <person name="Staton S.E."/>
            <person name="Sallet E."/>
            <person name="Lelandais-Briere C."/>
            <person name="Moreau S."/>
            <person name="Carrere S."/>
            <person name="Blein T."/>
            <person name="Jardinaud M.F."/>
            <person name="Latrasse D."/>
            <person name="Zouine M."/>
            <person name="Zahm M."/>
            <person name="Kreplak J."/>
            <person name="Mayjonade B."/>
            <person name="Satge C."/>
            <person name="Perez M."/>
            <person name="Cauet S."/>
            <person name="Marande W."/>
            <person name="Chantry-Darmon C."/>
            <person name="Lopez-Roques C."/>
            <person name="Bouchez O."/>
            <person name="Berard A."/>
            <person name="Debelle F."/>
            <person name="Munos S."/>
            <person name="Bendahmane A."/>
            <person name="Berges H."/>
            <person name="Niebel A."/>
            <person name="Buitink J."/>
            <person name="Frugier F."/>
            <person name="Benhamed M."/>
            <person name="Crespi M."/>
            <person name="Gouzy J."/>
            <person name="Gamas P."/>
        </authorList>
    </citation>
    <scope>NUCLEOTIDE SEQUENCE [LARGE SCALE GENOMIC DNA]</scope>
    <source>
        <strain evidence="7">cv. Jemalong A17</strain>
    </source>
</reference>
<feature type="region of interest" description="Disordered" evidence="1">
    <location>
        <begin position="1"/>
        <end position="33"/>
    </location>
</feature>
<evidence type="ECO:0000313" key="5">
    <source>
        <dbReference type="EnsemblPlants" id="KEH17944"/>
    </source>
</evidence>
<protein>
    <submittedName>
        <fullName evidence="3">Transmembrane protein, putative</fullName>
    </submittedName>
</protein>
<dbReference type="Gramene" id="rna44683">
    <property type="protein sequence ID" value="RHN38719.1"/>
    <property type="gene ID" value="gene44683"/>
</dbReference>
<keyword evidence="2" id="KW-1133">Transmembrane helix</keyword>
<dbReference type="Proteomes" id="UP000265566">
    <property type="component" value="Chromosome 8"/>
</dbReference>
<dbReference type="Proteomes" id="UP000002051">
    <property type="component" value="Chromosome 8"/>
</dbReference>
<accession>A0A072TKB0</accession>
<evidence type="ECO:0000313" key="4">
    <source>
        <dbReference type="EMBL" id="RHN38719.1"/>
    </source>
</evidence>
<name>A0A072TKB0_MEDTR</name>
<keyword evidence="2 3" id="KW-0812">Transmembrane</keyword>
<keyword evidence="2" id="KW-0472">Membrane</keyword>
<reference evidence="3 6" key="2">
    <citation type="journal article" date="2014" name="BMC Genomics">
        <title>An improved genome release (version Mt4.0) for the model legume Medicago truncatula.</title>
        <authorList>
            <person name="Tang H."/>
            <person name="Krishnakumar V."/>
            <person name="Bidwell S."/>
            <person name="Rosen B."/>
            <person name="Chan A."/>
            <person name="Zhou S."/>
            <person name="Gentzbittel L."/>
            <person name="Childs K.L."/>
            <person name="Yandell M."/>
            <person name="Gundlach H."/>
            <person name="Mayer K.F."/>
            <person name="Schwartz D.C."/>
            <person name="Town C.D."/>
        </authorList>
    </citation>
    <scope>GENOME REANNOTATION</scope>
    <source>
        <strain evidence="3">A17</strain>
        <strain evidence="5 6">cv. Jemalong A17</strain>
    </source>
</reference>
<dbReference type="EnsemblPlants" id="KEH17944">
    <property type="protein sequence ID" value="KEH17944"/>
    <property type="gene ID" value="MTR_8g007555"/>
</dbReference>
<reference evidence="5" key="3">
    <citation type="submission" date="2015-04" db="UniProtKB">
        <authorList>
            <consortium name="EnsemblPlants"/>
        </authorList>
    </citation>
    <scope>IDENTIFICATION</scope>
    <source>
        <strain evidence="5">cv. Jemalong A17</strain>
    </source>
</reference>
<evidence type="ECO:0000256" key="2">
    <source>
        <dbReference type="SAM" id="Phobius"/>
    </source>
</evidence>
<feature type="transmembrane region" description="Helical" evidence="2">
    <location>
        <begin position="101"/>
        <end position="118"/>
    </location>
</feature>
<feature type="compositionally biased region" description="Low complexity" evidence="1">
    <location>
        <begin position="1"/>
        <end position="16"/>
    </location>
</feature>
<proteinExistence type="predicted"/>
<organism evidence="3 6">
    <name type="scientific">Medicago truncatula</name>
    <name type="common">Barrel medic</name>
    <name type="synonym">Medicago tribuloides</name>
    <dbReference type="NCBI Taxonomy" id="3880"/>
    <lineage>
        <taxon>Eukaryota</taxon>
        <taxon>Viridiplantae</taxon>
        <taxon>Streptophyta</taxon>
        <taxon>Embryophyta</taxon>
        <taxon>Tracheophyta</taxon>
        <taxon>Spermatophyta</taxon>
        <taxon>Magnoliopsida</taxon>
        <taxon>eudicotyledons</taxon>
        <taxon>Gunneridae</taxon>
        <taxon>Pentapetalae</taxon>
        <taxon>rosids</taxon>
        <taxon>fabids</taxon>
        <taxon>Fabales</taxon>
        <taxon>Fabaceae</taxon>
        <taxon>Papilionoideae</taxon>
        <taxon>50 kb inversion clade</taxon>
        <taxon>NPAAA clade</taxon>
        <taxon>Hologalegina</taxon>
        <taxon>IRL clade</taxon>
        <taxon>Trifolieae</taxon>
        <taxon>Medicago</taxon>
    </lineage>
</organism>
<gene>
    <name evidence="3" type="ordered locus">MTR_8g007555</name>
    <name evidence="4" type="ORF">MtrunA17_Chr8g0336241</name>
</gene>
<reference evidence="4" key="5">
    <citation type="journal article" date="2018" name="Nat. Plants">
        <title>Whole-genome landscape of Medicago truncatula symbiotic genes.</title>
        <authorList>
            <person name="Pecrix Y."/>
            <person name="Gamas P."/>
            <person name="Carrere S."/>
        </authorList>
    </citation>
    <scope>NUCLEOTIDE SEQUENCE</scope>
    <source>
        <tissue evidence="4">Leaves</tissue>
    </source>
</reference>
<dbReference type="AlphaFoldDB" id="A0A072TKB0"/>
<keyword evidence="6" id="KW-1185">Reference proteome</keyword>
<dbReference type="EMBL" id="CM001224">
    <property type="protein sequence ID" value="KEH17944.1"/>
    <property type="molecule type" value="Genomic_DNA"/>
</dbReference>